<dbReference type="EMBL" id="GG657754">
    <property type="protein sequence ID" value="EFL24968.1"/>
    <property type="molecule type" value="Genomic_DNA"/>
</dbReference>
<feature type="domain" description="Carbamoyltransferase" evidence="2">
    <location>
        <begin position="19"/>
        <end position="74"/>
    </location>
</feature>
<dbReference type="Gene3D" id="3.30.420.40">
    <property type="match status" value="2"/>
</dbReference>
<dbReference type="InterPro" id="IPR051338">
    <property type="entry name" value="NodU/CmcH_Carbamoyltrnsfr"/>
</dbReference>
<protein>
    <submittedName>
        <fullName evidence="4">Nodulation protein nolNO</fullName>
    </submittedName>
</protein>
<proteinExistence type="inferred from homology"/>
<dbReference type="Gene3D" id="3.90.870.20">
    <property type="entry name" value="Carbamoyltransferase, C-terminal domain"/>
    <property type="match status" value="1"/>
</dbReference>
<dbReference type="Pfam" id="PF02543">
    <property type="entry name" value="Carbam_trans_N"/>
    <property type="match status" value="2"/>
</dbReference>
<dbReference type="InterPro" id="IPR031730">
    <property type="entry name" value="Carbam_trans_C"/>
</dbReference>
<dbReference type="InterPro" id="IPR003696">
    <property type="entry name" value="Carbtransf_dom"/>
</dbReference>
<dbReference type="AlphaFoldDB" id="D9WBL2"/>
<name>D9WBL2_9ACTN</name>
<comment type="similarity">
    <text evidence="1">Belongs to the NodU/CmcH family.</text>
</comment>
<evidence type="ECO:0000259" key="2">
    <source>
        <dbReference type="Pfam" id="PF02543"/>
    </source>
</evidence>
<feature type="domain" description="Carbamoyltransferase" evidence="2">
    <location>
        <begin position="94"/>
        <end position="314"/>
    </location>
</feature>
<evidence type="ECO:0000256" key="1">
    <source>
        <dbReference type="ARBA" id="ARBA00006129"/>
    </source>
</evidence>
<dbReference type="STRING" id="457427.SSOG_04682"/>
<organism evidence="4 5">
    <name type="scientific">Streptomyces himastatinicus ATCC 53653</name>
    <dbReference type="NCBI Taxonomy" id="457427"/>
    <lineage>
        <taxon>Bacteria</taxon>
        <taxon>Bacillati</taxon>
        <taxon>Actinomycetota</taxon>
        <taxon>Actinomycetes</taxon>
        <taxon>Kitasatosporales</taxon>
        <taxon>Streptomycetaceae</taxon>
        <taxon>Streptomyces</taxon>
        <taxon>Streptomyces violaceusniger group</taxon>
    </lineage>
</organism>
<dbReference type="PANTHER" id="PTHR34847">
    <property type="entry name" value="NODULATION PROTEIN U"/>
    <property type="match status" value="1"/>
</dbReference>
<keyword evidence="5" id="KW-1185">Reference proteome</keyword>
<dbReference type="GO" id="GO:0003824">
    <property type="term" value="F:catalytic activity"/>
    <property type="evidence" value="ECO:0007669"/>
    <property type="project" value="InterPro"/>
</dbReference>
<dbReference type="SUPFAM" id="SSF53067">
    <property type="entry name" value="Actin-like ATPase domain"/>
    <property type="match status" value="1"/>
</dbReference>
<evidence type="ECO:0000259" key="3">
    <source>
        <dbReference type="Pfam" id="PF16861"/>
    </source>
</evidence>
<accession>D9WBL2</accession>
<dbReference type="InterPro" id="IPR038152">
    <property type="entry name" value="Carbam_trans_C_sf"/>
</dbReference>
<reference evidence="4 5" key="1">
    <citation type="submission" date="2009-02" db="EMBL/GenBank/DDBJ databases">
        <title>Annotation of Streptomyces hygroscopicus strain ATCC 53653.</title>
        <authorList>
            <consortium name="The Broad Institute Genome Sequencing Platform"/>
            <consortium name="Broad Institute Microbial Sequencing Center"/>
            <person name="Fischbach M."/>
            <person name="Godfrey P."/>
            <person name="Ward D."/>
            <person name="Young S."/>
            <person name="Zeng Q."/>
            <person name="Koehrsen M."/>
            <person name="Alvarado L."/>
            <person name="Berlin A.M."/>
            <person name="Bochicchio J."/>
            <person name="Borenstein D."/>
            <person name="Chapman S.B."/>
            <person name="Chen Z."/>
            <person name="Engels R."/>
            <person name="Freedman E."/>
            <person name="Gellesch M."/>
            <person name="Goldberg J."/>
            <person name="Griggs A."/>
            <person name="Gujja S."/>
            <person name="Heilman E.R."/>
            <person name="Heiman D.I."/>
            <person name="Hepburn T.A."/>
            <person name="Howarth C."/>
            <person name="Jen D."/>
            <person name="Larson L."/>
            <person name="Lewis B."/>
            <person name="Mehta T."/>
            <person name="Park D."/>
            <person name="Pearson M."/>
            <person name="Richards J."/>
            <person name="Roberts A."/>
            <person name="Saif S."/>
            <person name="Shea T.D."/>
            <person name="Shenoy N."/>
            <person name="Sisk P."/>
            <person name="Stolte C."/>
            <person name="Sykes S.N."/>
            <person name="Thomson T."/>
            <person name="Walk T."/>
            <person name="White J."/>
            <person name="Yandava C."/>
            <person name="Straight P."/>
            <person name="Clardy J."/>
            <person name="Hung D."/>
            <person name="Kolter R."/>
            <person name="Mekalanos J."/>
            <person name="Walker S."/>
            <person name="Walsh C.T."/>
            <person name="Wieland-Brown L.C."/>
            <person name="Haas B."/>
            <person name="Nusbaum C."/>
            <person name="Birren B."/>
        </authorList>
    </citation>
    <scope>NUCLEOTIDE SEQUENCE [LARGE SCALE GENOMIC DNA]</scope>
    <source>
        <strain evidence="4 5">ATCC 53653</strain>
    </source>
</reference>
<dbReference type="Pfam" id="PF16861">
    <property type="entry name" value="Carbam_trans_C"/>
    <property type="match status" value="1"/>
</dbReference>
<dbReference type="HOGENOM" id="CLU_014411_2_1_11"/>
<feature type="domain" description="Carbamoyltransferase C-terminal" evidence="3">
    <location>
        <begin position="377"/>
        <end position="544"/>
    </location>
</feature>
<evidence type="ECO:0000313" key="5">
    <source>
        <dbReference type="Proteomes" id="UP000003963"/>
    </source>
</evidence>
<dbReference type="InterPro" id="IPR043129">
    <property type="entry name" value="ATPase_NBD"/>
</dbReference>
<sequence length="558" mass="61533">MHQGGRWEMSYIVAGLAIGHDCGCALIRDGRPVVAISEERLDRHRHSGLWTSSLIYCLQYAGIQLQDVDLFVFSSGGPDLPAGYDGGLSSLGVDKSRVVTVDHHLSHAFGAFCLSGFEDAAVLVLDAVGNSEDTESAYVASRHGIDRISDRDPARPRYKGIGSTYEAFTNFLGFNDEESGKTMALAAYGEPKRFDAPLFDFVGGRIMGQLNQTHHWGVLEFARENGLAFGEPFDAGQSQGSRDVAAYVQQETERALLELIGDLLRRTGARRLCISGGVALNCVANERIRREYPQVNLFVPPPASDTGQPLGNALYGHWYGSGEMPAAHRVSSSFGQEYGEQSIRRALAKFPDTLTYGRLYRYQFEYFTESDPARTAAQLLADGAVIGWFQGGSELGPRALGHRSILADPRDVRMRTYVNSAIKHREWFRPFAPSILAEESHRYTGDDVNRLFMLESPTILESARADIASAIHVDGTARVQCVMPEQQRFHRLISEFAKMTGVPALLNTSFNVREPIVETPGQALGTFLSSGLDYMVMENFVVSKKERPMRNWGSVDGA</sequence>
<evidence type="ECO:0000313" key="4">
    <source>
        <dbReference type="EMBL" id="EFL24968.1"/>
    </source>
</evidence>
<dbReference type="Proteomes" id="UP000003963">
    <property type="component" value="Unassembled WGS sequence"/>
</dbReference>
<dbReference type="CDD" id="cd24098">
    <property type="entry name" value="ASKHA_NBD_TobZ_N"/>
    <property type="match status" value="1"/>
</dbReference>
<dbReference type="PANTHER" id="PTHR34847:SF1">
    <property type="entry name" value="NODULATION PROTEIN U"/>
    <property type="match status" value="1"/>
</dbReference>
<gene>
    <name evidence="4" type="ORF">SSOG_04682</name>
</gene>